<protein>
    <submittedName>
        <fullName evidence="1">Uncharacterized protein</fullName>
    </submittedName>
</protein>
<dbReference type="EMBL" id="CM056812">
    <property type="protein sequence ID" value="KAJ8618570.1"/>
    <property type="molecule type" value="Genomic_DNA"/>
</dbReference>
<reference evidence="1 2" key="1">
    <citation type="journal article" date="2022" name="Hortic Res">
        <title>A haplotype resolved chromosomal level avocado genome allows analysis of novel avocado genes.</title>
        <authorList>
            <person name="Nath O."/>
            <person name="Fletcher S.J."/>
            <person name="Hayward A."/>
            <person name="Shaw L.M."/>
            <person name="Masouleh A.K."/>
            <person name="Furtado A."/>
            <person name="Henry R.J."/>
            <person name="Mitter N."/>
        </authorList>
    </citation>
    <scope>NUCLEOTIDE SEQUENCE [LARGE SCALE GENOMIC DNA]</scope>
    <source>
        <strain evidence="2">cv. Hass</strain>
    </source>
</reference>
<name>A0ACC2KBS0_PERAE</name>
<dbReference type="Proteomes" id="UP001234297">
    <property type="component" value="Chromosome 4"/>
</dbReference>
<evidence type="ECO:0000313" key="1">
    <source>
        <dbReference type="EMBL" id="KAJ8618570.1"/>
    </source>
</evidence>
<keyword evidence="2" id="KW-1185">Reference proteome</keyword>
<gene>
    <name evidence="1" type="ORF">MRB53_014756</name>
</gene>
<organism evidence="1 2">
    <name type="scientific">Persea americana</name>
    <name type="common">Avocado</name>
    <dbReference type="NCBI Taxonomy" id="3435"/>
    <lineage>
        <taxon>Eukaryota</taxon>
        <taxon>Viridiplantae</taxon>
        <taxon>Streptophyta</taxon>
        <taxon>Embryophyta</taxon>
        <taxon>Tracheophyta</taxon>
        <taxon>Spermatophyta</taxon>
        <taxon>Magnoliopsida</taxon>
        <taxon>Magnoliidae</taxon>
        <taxon>Laurales</taxon>
        <taxon>Lauraceae</taxon>
        <taxon>Persea</taxon>
    </lineage>
</organism>
<comment type="caution">
    <text evidence="1">The sequence shown here is derived from an EMBL/GenBank/DDBJ whole genome shotgun (WGS) entry which is preliminary data.</text>
</comment>
<sequence>MARPKKPVAEDEERSQLDPAIEERKRLKSFAMSRNLLSNAPSKPISPLTPSNLILKHQGRDIVKKGQRKNRFLFSFPGLLAPVSAGKIGELKDLGTKNPVLYIDFPQGRMKLFGTIVYPKNKYLTLQFARGGKNVTCEDCFENMVVFSDAWWIGKKDENPEEVQLEFPKQLDEGKHSDYDFKGGAGAVSVEKPTVSKPRKEYVESPSPDTELKDDVSDDSGLLTRKAENDAMETTPVRQSARTAGKVLKYAESSSEDNSAGSDPVLSEMKEERDNENDALKSSMLGKTVDSSTAVSSPLGSENEDTEVLGKVYKSSLSAKKSKEASASKKGTLVQATLSSLFEKVTEKKSTSSVKKSPKPKGSVVKRKLNDSNQRSKRMKVGETSKKGEPKKGLKTGTKTGARQKHTQVHDDDIEEISSDSQDANGSDEDWAA</sequence>
<proteinExistence type="predicted"/>
<evidence type="ECO:0000313" key="2">
    <source>
        <dbReference type="Proteomes" id="UP001234297"/>
    </source>
</evidence>
<accession>A0ACC2KBS0</accession>